<sequence length="128" mass="14742">MKKFFWQIILSLGIIMSANAEAVQNDPSISIFEAQSQKFSTFFTDQESDNQSPISDFPEDESSSQKNGEEENEENSDTDYDGEFSNNQIEDLIDPYLNSFDATFYGVVAKSYKIPLYILFHCWKDYLV</sequence>
<evidence type="ECO:0000256" key="2">
    <source>
        <dbReference type="SAM" id="SignalP"/>
    </source>
</evidence>
<name>A0AA49GD76_9BACT</name>
<proteinExistence type="predicted"/>
<keyword evidence="2" id="KW-0732">Signal</keyword>
<feature type="compositionally biased region" description="Polar residues" evidence="1">
    <location>
        <begin position="45"/>
        <end position="54"/>
    </location>
</feature>
<dbReference type="AlphaFoldDB" id="A0AA49GD76"/>
<evidence type="ECO:0000256" key="1">
    <source>
        <dbReference type="SAM" id="MobiDB-lite"/>
    </source>
</evidence>
<feature type="signal peptide" evidence="2">
    <location>
        <begin position="1"/>
        <end position="22"/>
    </location>
</feature>
<organism evidence="3">
    <name type="scientific">Marivirga arenosa</name>
    <dbReference type="NCBI Taxonomy" id="3059076"/>
    <lineage>
        <taxon>Bacteria</taxon>
        <taxon>Pseudomonadati</taxon>
        <taxon>Bacteroidota</taxon>
        <taxon>Cytophagia</taxon>
        <taxon>Cytophagales</taxon>
        <taxon>Marivirgaceae</taxon>
        <taxon>Marivirga</taxon>
    </lineage>
</organism>
<dbReference type="Proteomes" id="UP001232019">
    <property type="component" value="Chromosome"/>
</dbReference>
<protein>
    <submittedName>
        <fullName evidence="3">Uncharacterized protein</fullName>
    </submittedName>
</protein>
<dbReference type="EMBL" id="CP129968">
    <property type="protein sequence ID" value="WKK79555.2"/>
    <property type="molecule type" value="Genomic_DNA"/>
</dbReference>
<dbReference type="KEGG" id="marp:QYS47_19550"/>
<evidence type="ECO:0000313" key="3">
    <source>
        <dbReference type="EMBL" id="WKK79555.2"/>
    </source>
</evidence>
<gene>
    <name evidence="3" type="ORF">QYS47_19550</name>
</gene>
<feature type="region of interest" description="Disordered" evidence="1">
    <location>
        <begin position="45"/>
        <end position="85"/>
    </location>
</feature>
<reference evidence="3" key="1">
    <citation type="submission" date="2023-08" db="EMBL/GenBank/DDBJ databases">
        <title>Comparative genomics and taxonomic characterization of three novel marine species of genus Marivirga.</title>
        <authorList>
            <person name="Muhammad N."/>
            <person name="Kim S.-G."/>
        </authorList>
    </citation>
    <scope>NUCLEOTIDE SEQUENCE</scope>
    <source>
        <strain evidence="3">BKB1-2</strain>
    </source>
</reference>
<feature type="chain" id="PRO_5041424528" evidence="2">
    <location>
        <begin position="23"/>
        <end position="128"/>
    </location>
</feature>
<accession>A0AA49GD76</accession>
<feature type="compositionally biased region" description="Acidic residues" evidence="1">
    <location>
        <begin position="70"/>
        <end position="82"/>
    </location>
</feature>